<feature type="compositionally biased region" description="Basic and acidic residues" evidence="1">
    <location>
        <begin position="83"/>
        <end position="109"/>
    </location>
</feature>
<dbReference type="Proteomes" id="UP000252038">
    <property type="component" value="Plasmid unnamed"/>
</dbReference>
<dbReference type="EMBL" id="CP029555">
    <property type="protein sequence ID" value="AXE37126.1"/>
    <property type="molecule type" value="Genomic_DNA"/>
</dbReference>
<reference evidence="2 3" key="1">
    <citation type="submission" date="2018-05" db="EMBL/GenBank/DDBJ databases">
        <title>Genome sequencing, assembly and analysis of the novel insecticidal bacterium, Chromobacterium phragmitis.</title>
        <authorList>
            <person name="Sparks M.E."/>
            <person name="Blackburn M.B."/>
            <person name="Gundersen-Rindal D.E."/>
        </authorList>
    </citation>
    <scope>NUCLEOTIDE SEQUENCE [LARGE SCALE GENOMIC DNA]</scope>
    <source>
        <strain evidence="2">IIBBL 274-1</strain>
        <plasmid evidence="2 3">unnamed</plasmid>
    </source>
</reference>
<sequence>MLIECKQKREGGTVVILGDVLYHFLPDVQGRHVVEVENDDHVAEFLAIKEGYALAKELPKTETEDKPGDEPAKPARGSKSKKPAGEGEDKSNGSDDASKNGEQAKHDAG</sequence>
<geneLocation type="plasmid" evidence="2 3">
    <name>unnamed</name>
</geneLocation>
<proteinExistence type="predicted"/>
<dbReference type="KEGG" id="chrb:DK843_22510"/>
<organism evidence="2 3">
    <name type="scientific">Chromobacterium phragmitis</name>
    <dbReference type="NCBI Taxonomy" id="2202141"/>
    <lineage>
        <taxon>Bacteria</taxon>
        <taxon>Pseudomonadati</taxon>
        <taxon>Pseudomonadota</taxon>
        <taxon>Betaproteobacteria</taxon>
        <taxon>Neisseriales</taxon>
        <taxon>Chromobacteriaceae</taxon>
        <taxon>Chromobacterium</taxon>
    </lineage>
</organism>
<evidence type="ECO:0000313" key="3">
    <source>
        <dbReference type="Proteomes" id="UP000252038"/>
    </source>
</evidence>
<dbReference type="AlphaFoldDB" id="A0A344UPC8"/>
<accession>A0A344UPC8</accession>
<protein>
    <submittedName>
        <fullName evidence="2">Uncharacterized protein</fullName>
    </submittedName>
</protein>
<keyword evidence="2" id="KW-0614">Plasmid</keyword>
<evidence type="ECO:0000256" key="1">
    <source>
        <dbReference type="SAM" id="MobiDB-lite"/>
    </source>
</evidence>
<name>A0A344UPC8_9NEIS</name>
<gene>
    <name evidence="2" type="ORF">DK843_22510</name>
</gene>
<dbReference type="RefSeq" id="WP_114074560.1">
    <property type="nucleotide sequence ID" value="NZ_CP029555.1"/>
</dbReference>
<evidence type="ECO:0000313" key="2">
    <source>
        <dbReference type="EMBL" id="AXE37126.1"/>
    </source>
</evidence>
<feature type="region of interest" description="Disordered" evidence="1">
    <location>
        <begin position="57"/>
        <end position="109"/>
    </location>
</feature>
<feature type="compositionally biased region" description="Basic and acidic residues" evidence="1">
    <location>
        <begin position="57"/>
        <end position="73"/>
    </location>
</feature>